<proteinExistence type="predicted"/>
<dbReference type="Pfam" id="PF09719">
    <property type="entry name" value="C_GCAxxG_C_C"/>
    <property type="match status" value="1"/>
</dbReference>
<reference evidence="1 2" key="1">
    <citation type="submission" date="2016-09" db="EMBL/GenBank/DDBJ databases">
        <authorList>
            <person name="Capua I."/>
            <person name="De Benedictis P."/>
            <person name="Joannis T."/>
            <person name="Lombin L.H."/>
            <person name="Cattoli G."/>
        </authorList>
    </citation>
    <scope>NUCLEOTIDE SEQUENCE [LARGE SCALE GENOMIC DNA]</scope>
    <source>
        <strain evidence="1 2">A7P-90m</strain>
    </source>
</reference>
<organism evidence="1 2">
    <name type="scientific">Williamwhitmania taraxaci</name>
    <dbReference type="NCBI Taxonomy" id="1640674"/>
    <lineage>
        <taxon>Bacteria</taxon>
        <taxon>Pseudomonadati</taxon>
        <taxon>Bacteroidota</taxon>
        <taxon>Bacteroidia</taxon>
        <taxon>Bacteroidales</taxon>
        <taxon>Williamwhitmaniaceae</taxon>
        <taxon>Williamwhitmania</taxon>
    </lineage>
</organism>
<dbReference type="Proteomes" id="UP000199452">
    <property type="component" value="Unassembled WGS sequence"/>
</dbReference>
<evidence type="ECO:0000313" key="1">
    <source>
        <dbReference type="EMBL" id="SDB92899.1"/>
    </source>
</evidence>
<dbReference type="EMBL" id="FMYP01000010">
    <property type="protein sequence ID" value="SDB92899.1"/>
    <property type="molecule type" value="Genomic_DNA"/>
</dbReference>
<dbReference type="InterPro" id="IPR010181">
    <property type="entry name" value="CGCAxxGCC_motif"/>
</dbReference>
<keyword evidence="2" id="KW-1185">Reference proteome</keyword>
<protein>
    <submittedName>
        <fullName evidence="1">C_GCAxxG_C_C family probable redox protein</fullName>
    </submittedName>
</protein>
<dbReference type="OrthoDB" id="9791535at2"/>
<dbReference type="STRING" id="1640674.SAMN05216323_101025"/>
<name>A0A1G6HF81_9BACT</name>
<dbReference type="RefSeq" id="WP_092436144.1">
    <property type="nucleotide sequence ID" value="NZ_FMYP01000010.1"/>
</dbReference>
<dbReference type="AlphaFoldDB" id="A0A1G6HF81"/>
<accession>A0A1G6HF81</accession>
<gene>
    <name evidence="1" type="ORF">SAMN05216323_101025</name>
</gene>
<evidence type="ECO:0000313" key="2">
    <source>
        <dbReference type="Proteomes" id="UP000199452"/>
    </source>
</evidence>
<dbReference type="NCBIfam" id="TIGR01909">
    <property type="entry name" value="C_GCAxxG_C_C"/>
    <property type="match status" value="1"/>
</dbReference>
<sequence length="148" mass="16665">MKKQEYIDKAQSLFDEGYACSQSILLAYSKQFNLDERTAKLISANFGAGMGRLRQKCGAVTGGFMVLGLAYGNANPKDMETKLFSYKKVRDLNQMVEDIYETSNCFELLKKHATEAEVAERQHHKIICRRVIGDVAGLLYDMITTPNP</sequence>